<evidence type="ECO:0000313" key="2">
    <source>
        <dbReference type="Proteomes" id="UP001301728"/>
    </source>
</evidence>
<reference evidence="1 2" key="1">
    <citation type="submission" date="2023-12" db="EMBL/GenBank/DDBJ databases">
        <title>Baltic Sea Cyanobacteria.</title>
        <authorList>
            <person name="Delbaje E."/>
            <person name="Fewer D.P."/>
            <person name="Shishido T.K."/>
        </authorList>
    </citation>
    <scope>NUCLEOTIDE SEQUENCE [LARGE SCALE GENOMIC DNA]</scope>
    <source>
        <strain evidence="1 2">CCNP 1315</strain>
    </source>
</reference>
<dbReference type="EMBL" id="JAYGHT010000038">
    <property type="protein sequence ID" value="MEA5519553.1"/>
    <property type="molecule type" value="Genomic_DNA"/>
</dbReference>
<dbReference type="RefSeq" id="WP_323223369.1">
    <property type="nucleotide sequence ID" value="NZ_JAYGHT010000038.1"/>
</dbReference>
<sequence>MASAITTVSTTLEGQLLEIIESIASVQVVAERNPDSITLVTTYSRNMATGAITFAGAVPTTDALDGTGKIVVGAATVYID</sequence>
<protein>
    <submittedName>
        <fullName evidence="1">Uncharacterized protein</fullName>
    </submittedName>
</protein>
<evidence type="ECO:0000313" key="1">
    <source>
        <dbReference type="EMBL" id="MEA5519553.1"/>
    </source>
</evidence>
<proteinExistence type="predicted"/>
<dbReference type="Proteomes" id="UP001301728">
    <property type="component" value="Unassembled WGS sequence"/>
</dbReference>
<name>A0ABU5U094_9CYAN</name>
<accession>A0ABU5U094</accession>
<organism evidence="1 2">
    <name type="scientific">Limnoraphis robusta CCNP1315</name>
    <dbReference type="NCBI Taxonomy" id="3110306"/>
    <lineage>
        <taxon>Bacteria</taxon>
        <taxon>Bacillati</taxon>
        <taxon>Cyanobacteriota</taxon>
        <taxon>Cyanophyceae</taxon>
        <taxon>Oscillatoriophycideae</taxon>
        <taxon>Oscillatoriales</taxon>
        <taxon>Sirenicapillariaceae</taxon>
        <taxon>Limnoraphis</taxon>
    </lineage>
</organism>
<comment type="caution">
    <text evidence="1">The sequence shown here is derived from an EMBL/GenBank/DDBJ whole genome shotgun (WGS) entry which is preliminary data.</text>
</comment>
<gene>
    <name evidence="1" type="ORF">VB854_11420</name>
</gene>
<keyword evidence="2" id="KW-1185">Reference proteome</keyword>